<evidence type="ECO:0000313" key="7">
    <source>
        <dbReference type="EMBL" id="SVB85507.1"/>
    </source>
</evidence>
<feature type="non-terminal residue" evidence="7">
    <location>
        <position position="1"/>
    </location>
</feature>
<dbReference type="PANTHER" id="PTHR11070:SF17">
    <property type="entry name" value="DNA HELICASE IV"/>
    <property type="match status" value="1"/>
</dbReference>
<organism evidence="7">
    <name type="scientific">marine metagenome</name>
    <dbReference type="NCBI Taxonomy" id="408172"/>
    <lineage>
        <taxon>unclassified sequences</taxon>
        <taxon>metagenomes</taxon>
        <taxon>ecological metagenomes</taxon>
    </lineage>
</organism>
<evidence type="ECO:0000256" key="1">
    <source>
        <dbReference type="ARBA" id="ARBA00022741"/>
    </source>
</evidence>
<feature type="domain" description="UvrD-like helicase C-terminal" evidence="6">
    <location>
        <begin position="312"/>
        <end position="362"/>
    </location>
</feature>
<gene>
    <name evidence="7" type="ORF">METZ01_LOCUS238361</name>
</gene>
<dbReference type="Gene3D" id="3.40.50.300">
    <property type="entry name" value="P-loop containing nucleotide triphosphate hydrolases"/>
    <property type="match status" value="2"/>
</dbReference>
<dbReference type="GO" id="GO:0000725">
    <property type="term" value="P:recombinational repair"/>
    <property type="evidence" value="ECO:0007669"/>
    <property type="project" value="TreeGrafter"/>
</dbReference>
<dbReference type="AlphaFoldDB" id="A0A382HF45"/>
<feature type="domain" description="UvrD-like helicase ATP-binding" evidence="5">
    <location>
        <begin position="40"/>
        <end position="183"/>
    </location>
</feature>
<dbReference type="InterPro" id="IPR027417">
    <property type="entry name" value="P-loop_NTPase"/>
</dbReference>
<dbReference type="InterPro" id="IPR000212">
    <property type="entry name" value="DNA_helicase_UvrD/REP"/>
</dbReference>
<accession>A0A382HF45</accession>
<dbReference type="GO" id="GO:0016787">
    <property type="term" value="F:hydrolase activity"/>
    <property type="evidence" value="ECO:0007669"/>
    <property type="project" value="UniProtKB-KW"/>
</dbReference>
<dbReference type="GO" id="GO:0003677">
    <property type="term" value="F:DNA binding"/>
    <property type="evidence" value="ECO:0007669"/>
    <property type="project" value="InterPro"/>
</dbReference>
<reference evidence="7" key="1">
    <citation type="submission" date="2018-05" db="EMBL/GenBank/DDBJ databases">
        <authorList>
            <person name="Lanie J.A."/>
            <person name="Ng W.-L."/>
            <person name="Kazmierczak K.M."/>
            <person name="Andrzejewski T.M."/>
            <person name="Davidsen T.M."/>
            <person name="Wayne K.J."/>
            <person name="Tettelin H."/>
            <person name="Glass J.I."/>
            <person name="Rusch D."/>
            <person name="Podicherti R."/>
            <person name="Tsui H.-C.T."/>
            <person name="Winkler M.E."/>
        </authorList>
    </citation>
    <scope>NUCLEOTIDE SEQUENCE</scope>
</reference>
<protein>
    <submittedName>
        <fullName evidence="7">Uncharacterized protein</fullName>
    </submittedName>
</protein>
<proteinExistence type="predicted"/>
<evidence type="ECO:0000259" key="6">
    <source>
        <dbReference type="Pfam" id="PF13538"/>
    </source>
</evidence>
<dbReference type="InterPro" id="IPR027785">
    <property type="entry name" value="UvrD-like_helicase_C"/>
</dbReference>
<name>A0A382HF45_9ZZZZ</name>
<dbReference type="Pfam" id="PF00580">
    <property type="entry name" value="UvrD-helicase"/>
    <property type="match status" value="1"/>
</dbReference>
<evidence type="ECO:0000256" key="3">
    <source>
        <dbReference type="ARBA" id="ARBA00022806"/>
    </source>
</evidence>
<sequence>DQKVRDTDTAISRKFLAYEKLLRIWKENHNKALQPRLKDFKHDVSKSNLPIKEKQIALDYVQTLLTDQEDYIGDLYDLLSDRKLLSSFLPAEPKLEEHLMYLGRVVEKNRRKNHLDYYDMSLILRLIQLKHGGLPNKNGGICELDHLIIDEAQDFGPVEFAIMMDAVGDKRNLTIVGDVSQKILFSRKFIGWNNILNNLEIKQDELIQLEVSFRCTVPIMNLARQIEGRKDSVSFGRPGNAITWHKATDQNDILETLVNWTNDLLNKDPYKLIALICRYPRQAMELKEELEKMILHEVRVGYRDQFTFEPGVIVSNIHQVKGLEFDAVALVEPSEQFYPNNNSESRNMLYVGVTRAEDDLLMIGSSPFSKVLFNC</sequence>
<keyword evidence="3" id="KW-0347">Helicase</keyword>
<dbReference type="EMBL" id="UINC01060712">
    <property type="protein sequence ID" value="SVB85507.1"/>
    <property type="molecule type" value="Genomic_DNA"/>
</dbReference>
<dbReference type="InterPro" id="IPR014016">
    <property type="entry name" value="UvrD-like_ATP-bd"/>
</dbReference>
<keyword evidence="1" id="KW-0547">Nucleotide-binding</keyword>
<evidence type="ECO:0000256" key="2">
    <source>
        <dbReference type="ARBA" id="ARBA00022801"/>
    </source>
</evidence>
<dbReference type="GO" id="GO:0005524">
    <property type="term" value="F:ATP binding"/>
    <property type="evidence" value="ECO:0007669"/>
    <property type="project" value="UniProtKB-KW"/>
</dbReference>
<dbReference type="SUPFAM" id="SSF52540">
    <property type="entry name" value="P-loop containing nucleoside triphosphate hydrolases"/>
    <property type="match status" value="1"/>
</dbReference>
<dbReference type="GO" id="GO:0005829">
    <property type="term" value="C:cytosol"/>
    <property type="evidence" value="ECO:0007669"/>
    <property type="project" value="TreeGrafter"/>
</dbReference>
<keyword evidence="2" id="KW-0378">Hydrolase</keyword>
<evidence type="ECO:0000256" key="4">
    <source>
        <dbReference type="ARBA" id="ARBA00022840"/>
    </source>
</evidence>
<dbReference type="GO" id="GO:0043138">
    <property type="term" value="F:3'-5' DNA helicase activity"/>
    <property type="evidence" value="ECO:0007669"/>
    <property type="project" value="TreeGrafter"/>
</dbReference>
<keyword evidence="4" id="KW-0067">ATP-binding</keyword>
<dbReference type="Pfam" id="PF13538">
    <property type="entry name" value="UvrD_C_2"/>
    <property type="match status" value="1"/>
</dbReference>
<evidence type="ECO:0000259" key="5">
    <source>
        <dbReference type="Pfam" id="PF00580"/>
    </source>
</evidence>
<dbReference type="PANTHER" id="PTHR11070">
    <property type="entry name" value="UVRD / RECB / PCRA DNA HELICASE FAMILY MEMBER"/>
    <property type="match status" value="1"/>
</dbReference>